<dbReference type="AlphaFoldDB" id="A0A7R9CS40"/>
<evidence type="ECO:0000313" key="2">
    <source>
        <dbReference type="EMBL" id="CAD7401542.1"/>
    </source>
</evidence>
<accession>A0A7R9CS40</accession>
<name>A0A7R9CS40_TIMCR</name>
<gene>
    <name evidence="2" type="ORF">TCEB3V08_LOCUS6050</name>
</gene>
<sequence length="155" mass="16604">MCTSNFKENNSFQVFGFTTGIASPVNAVRARGVSQRKALSYKFQVHYDRVPEPKWLFMEELCQLFCPPEGRVFCSWCTESDDTPTGDNSPTTVEPSSTTSSTVMPITTPKTPSTSSTEVSGNSVATSTTTTTEVTTTIGTSSVTSSAATTTNDTP</sequence>
<proteinExistence type="predicted"/>
<feature type="region of interest" description="Disordered" evidence="1">
    <location>
        <begin position="78"/>
        <end position="155"/>
    </location>
</feature>
<dbReference type="EMBL" id="OC318332">
    <property type="protein sequence ID" value="CAD7401542.1"/>
    <property type="molecule type" value="Genomic_DNA"/>
</dbReference>
<organism evidence="2">
    <name type="scientific">Timema cristinae</name>
    <name type="common">Walking stick</name>
    <dbReference type="NCBI Taxonomy" id="61476"/>
    <lineage>
        <taxon>Eukaryota</taxon>
        <taxon>Metazoa</taxon>
        <taxon>Ecdysozoa</taxon>
        <taxon>Arthropoda</taxon>
        <taxon>Hexapoda</taxon>
        <taxon>Insecta</taxon>
        <taxon>Pterygota</taxon>
        <taxon>Neoptera</taxon>
        <taxon>Polyneoptera</taxon>
        <taxon>Phasmatodea</taxon>
        <taxon>Timematodea</taxon>
        <taxon>Timematoidea</taxon>
        <taxon>Timematidae</taxon>
        <taxon>Timema</taxon>
    </lineage>
</organism>
<protein>
    <submittedName>
        <fullName evidence="2">Uncharacterized protein</fullName>
    </submittedName>
</protein>
<evidence type="ECO:0000256" key="1">
    <source>
        <dbReference type="SAM" id="MobiDB-lite"/>
    </source>
</evidence>
<reference evidence="2" key="1">
    <citation type="submission" date="2020-11" db="EMBL/GenBank/DDBJ databases">
        <authorList>
            <person name="Tran Van P."/>
        </authorList>
    </citation>
    <scope>NUCLEOTIDE SEQUENCE</scope>
</reference>
<feature type="compositionally biased region" description="Low complexity" evidence="1">
    <location>
        <begin position="89"/>
        <end position="155"/>
    </location>
</feature>